<keyword evidence="1" id="KW-0732">Signal</keyword>
<evidence type="ECO:0000313" key="2">
    <source>
        <dbReference type="EMBL" id="OJJ42261.1"/>
    </source>
</evidence>
<dbReference type="OrthoDB" id="10006285at2759"/>
<reference evidence="3" key="1">
    <citation type="journal article" date="2017" name="Genome Biol.">
        <title>Comparative genomics reveals high biological diversity and specific adaptations in the industrially and medically important fungal genus Aspergillus.</title>
        <authorList>
            <person name="de Vries R.P."/>
            <person name="Riley R."/>
            <person name="Wiebenga A."/>
            <person name="Aguilar-Osorio G."/>
            <person name="Amillis S."/>
            <person name="Uchima C.A."/>
            <person name="Anderluh G."/>
            <person name="Asadollahi M."/>
            <person name="Askin M."/>
            <person name="Barry K."/>
            <person name="Battaglia E."/>
            <person name="Bayram O."/>
            <person name="Benocci T."/>
            <person name="Braus-Stromeyer S.A."/>
            <person name="Caldana C."/>
            <person name="Canovas D."/>
            <person name="Cerqueira G.C."/>
            <person name="Chen F."/>
            <person name="Chen W."/>
            <person name="Choi C."/>
            <person name="Clum A."/>
            <person name="Dos Santos R.A."/>
            <person name="Damasio A.R."/>
            <person name="Diallinas G."/>
            <person name="Emri T."/>
            <person name="Fekete E."/>
            <person name="Flipphi M."/>
            <person name="Freyberg S."/>
            <person name="Gallo A."/>
            <person name="Gournas C."/>
            <person name="Habgood R."/>
            <person name="Hainaut M."/>
            <person name="Harispe M.L."/>
            <person name="Henrissat B."/>
            <person name="Hilden K.S."/>
            <person name="Hope R."/>
            <person name="Hossain A."/>
            <person name="Karabika E."/>
            <person name="Karaffa L."/>
            <person name="Karanyi Z."/>
            <person name="Krasevec N."/>
            <person name="Kuo A."/>
            <person name="Kusch H."/>
            <person name="LaButti K."/>
            <person name="Lagendijk E.L."/>
            <person name="Lapidus A."/>
            <person name="Levasseur A."/>
            <person name="Lindquist E."/>
            <person name="Lipzen A."/>
            <person name="Logrieco A.F."/>
            <person name="MacCabe A."/>
            <person name="Maekelae M.R."/>
            <person name="Malavazi I."/>
            <person name="Melin P."/>
            <person name="Meyer V."/>
            <person name="Mielnichuk N."/>
            <person name="Miskei M."/>
            <person name="Molnar A.P."/>
            <person name="Mule G."/>
            <person name="Ngan C.Y."/>
            <person name="Orejas M."/>
            <person name="Orosz E."/>
            <person name="Ouedraogo J.P."/>
            <person name="Overkamp K.M."/>
            <person name="Park H.-S."/>
            <person name="Perrone G."/>
            <person name="Piumi F."/>
            <person name="Punt P.J."/>
            <person name="Ram A.F."/>
            <person name="Ramon A."/>
            <person name="Rauscher S."/>
            <person name="Record E."/>
            <person name="Riano-Pachon D.M."/>
            <person name="Robert V."/>
            <person name="Roehrig J."/>
            <person name="Ruller R."/>
            <person name="Salamov A."/>
            <person name="Salih N.S."/>
            <person name="Samson R.A."/>
            <person name="Sandor E."/>
            <person name="Sanguinetti M."/>
            <person name="Schuetze T."/>
            <person name="Sepcic K."/>
            <person name="Shelest E."/>
            <person name="Sherlock G."/>
            <person name="Sophianopoulou V."/>
            <person name="Squina F.M."/>
            <person name="Sun H."/>
            <person name="Susca A."/>
            <person name="Todd R.B."/>
            <person name="Tsang A."/>
            <person name="Unkles S.E."/>
            <person name="van de Wiele N."/>
            <person name="van Rossen-Uffink D."/>
            <person name="Oliveira J.V."/>
            <person name="Vesth T.C."/>
            <person name="Visser J."/>
            <person name="Yu J.-H."/>
            <person name="Zhou M."/>
            <person name="Andersen M.R."/>
            <person name="Archer D.B."/>
            <person name="Baker S.E."/>
            <person name="Benoit I."/>
            <person name="Brakhage A.A."/>
            <person name="Braus G.H."/>
            <person name="Fischer R."/>
            <person name="Frisvad J.C."/>
            <person name="Goldman G.H."/>
            <person name="Houbraken J."/>
            <person name="Oakley B."/>
            <person name="Pocsi I."/>
            <person name="Scazzocchio C."/>
            <person name="Seiboth B."/>
            <person name="vanKuyk P.A."/>
            <person name="Wortman J."/>
            <person name="Dyer P.S."/>
            <person name="Grigoriev I.V."/>
        </authorList>
    </citation>
    <scope>NUCLEOTIDE SEQUENCE [LARGE SCALE GENOMIC DNA]</scope>
    <source>
        <strain evidence="3">CBS 506.65</strain>
    </source>
</reference>
<evidence type="ECO:0000256" key="1">
    <source>
        <dbReference type="SAM" id="SignalP"/>
    </source>
</evidence>
<dbReference type="VEuPathDB" id="FungiDB:ASPZODRAFT_137401"/>
<dbReference type="AlphaFoldDB" id="A0A1L9S530"/>
<dbReference type="Gene3D" id="2.130.10.10">
    <property type="entry name" value="YVTN repeat-like/Quinoprotein amine dehydrogenase"/>
    <property type="match status" value="1"/>
</dbReference>
<sequence length="400" mass="41631">MLTLLTALLPYAFLPTAYGACINASSNPKAVYTMTNDVPNSILAFAVSTNLSLEIPVSVATGGNGGQSIAKGVPNYPDTLASGHSVEVFDRYLFNVNAGSNSVSMFEIAITDPTQLRLLGAFPAPGDFPVSLAVAHSIVCVGFAGARTGVSCAPWDSTGIGSFDLIRPTASNDTRQVTPPDVSFDIACLTDILFTGDGSALVAVATGSNISTDSTLTVWPLDYTTGQLALEESGRASLPGIRVGFSGASLPGTSQLFLTDGLTGAFVVDTASLYHGDDDDDDDDDDVLLSHTVVPGQIASCWAQVHEETGLGFIADSNLNRFVQVDVSTGEIRRTFNSTNGNDGYLDVKIVGDTLFALGVREQPRAKFISVFDLAGDVGDVENVPIPGGDVLGMGLAVFV</sequence>
<evidence type="ECO:0000313" key="3">
    <source>
        <dbReference type="Proteomes" id="UP000184188"/>
    </source>
</evidence>
<dbReference type="STRING" id="1073090.A0A1L9S530"/>
<feature type="signal peptide" evidence="1">
    <location>
        <begin position="1"/>
        <end position="19"/>
    </location>
</feature>
<organism evidence="2 3">
    <name type="scientific">Penicilliopsis zonata CBS 506.65</name>
    <dbReference type="NCBI Taxonomy" id="1073090"/>
    <lineage>
        <taxon>Eukaryota</taxon>
        <taxon>Fungi</taxon>
        <taxon>Dikarya</taxon>
        <taxon>Ascomycota</taxon>
        <taxon>Pezizomycotina</taxon>
        <taxon>Eurotiomycetes</taxon>
        <taxon>Eurotiomycetidae</taxon>
        <taxon>Eurotiales</taxon>
        <taxon>Aspergillaceae</taxon>
        <taxon>Penicilliopsis</taxon>
    </lineage>
</organism>
<feature type="chain" id="PRO_5012769962" description="SMP-30/Gluconolactonase/LRE-like region domain-containing protein" evidence="1">
    <location>
        <begin position="20"/>
        <end position="400"/>
    </location>
</feature>
<dbReference type="RefSeq" id="XP_022576771.1">
    <property type="nucleotide sequence ID" value="XM_022724305.1"/>
</dbReference>
<dbReference type="InterPro" id="IPR015943">
    <property type="entry name" value="WD40/YVTN_repeat-like_dom_sf"/>
</dbReference>
<dbReference type="GeneID" id="34610770"/>
<accession>A0A1L9S530</accession>
<dbReference type="EMBL" id="KV878363">
    <property type="protein sequence ID" value="OJJ42261.1"/>
    <property type="molecule type" value="Genomic_DNA"/>
</dbReference>
<keyword evidence="3" id="KW-1185">Reference proteome</keyword>
<name>A0A1L9S530_9EURO</name>
<proteinExistence type="predicted"/>
<evidence type="ECO:0008006" key="4">
    <source>
        <dbReference type="Google" id="ProtNLM"/>
    </source>
</evidence>
<dbReference type="Proteomes" id="UP000184188">
    <property type="component" value="Unassembled WGS sequence"/>
</dbReference>
<protein>
    <recommendedName>
        <fullName evidence="4">SMP-30/Gluconolactonase/LRE-like region domain-containing protein</fullName>
    </recommendedName>
</protein>
<gene>
    <name evidence="2" type="ORF">ASPZODRAFT_137401</name>
</gene>